<dbReference type="RefSeq" id="XP_040688089.1">
    <property type="nucleotide sequence ID" value="XM_040831139.1"/>
</dbReference>
<evidence type="ECO:0000256" key="4">
    <source>
        <dbReference type="ARBA" id="ARBA00023002"/>
    </source>
</evidence>
<dbReference type="InterPro" id="IPR050838">
    <property type="entry name" value="Ketopantoate_reductase"/>
</dbReference>
<accession>A0A1L9RHU4</accession>
<keyword evidence="3 6" id="KW-0521">NADP</keyword>
<dbReference type="AlphaFoldDB" id="A0A1L9RHU4"/>
<dbReference type="OrthoDB" id="73846at2759"/>
<dbReference type="EMBL" id="KV878213">
    <property type="protein sequence ID" value="OJJ34413.1"/>
    <property type="molecule type" value="Genomic_DNA"/>
</dbReference>
<evidence type="ECO:0000256" key="5">
    <source>
        <dbReference type="ARBA" id="ARBA00032024"/>
    </source>
</evidence>
<evidence type="ECO:0000313" key="11">
    <source>
        <dbReference type="Proteomes" id="UP000184383"/>
    </source>
</evidence>
<dbReference type="GO" id="GO:0005739">
    <property type="term" value="C:mitochondrion"/>
    <property type="evidence" value="ECO:0007669"/>
    <property type="project" value="TreeGrafter"/>
</dbReference>
<evidence type="ECO:0000256" key="7">
    <source>
        <dbReference type="SAM" id="SignalP"/>
    </source>
</evidence>
<dbReference type="VEuPathDB" id="FungiDB:ASPWEDRAFT_173828"/>
<evidence type="ECO:0000256" key="2">
    <source>
        <dbReference type="ARBA" id="ARBA00013014"/>
    </source>
</evidence>
<dbReference type="GO" id="GO:0008677">
    <property type="term" value="F:2-dehydropantoate 2-reductase activity"/>
    <property type="evidence" value="ECO:0007669"/>
    <property type="project" value="UniProtKB-EC"/>
</dbReference>
<dbReference type="Pfam" id="PF08546">
    <property type="entry name" value="ApbA_C"/>
    <property type="match status" value="1"/>
</dbReference>
<evidence type="ECO:0000256" key="6">
    <source>
        <dbReference type="RuleBase" id="RU362068"/>
    </source>
</evidence>
<evidence type="ECO:0000259" key="9">
    <source>
        <dbReference type="Pfam" id="PF08546"/>
    </source>
</evidence>
<feature type="chain" id="PRO_5013290359" description="2-dehydropantoate 2-reductase" evidence="7">
    <location>
        <begin position="17"/>
        <end position="344"/>
    </location>
</feature>
<dbReference type="Gene3D" id="1.10.1040.10">
    <property type="entry name" value="N-(1-d-carboxylethyl)-l-norvaline Dehydrogenase, domain 2"/>
    <property type="match status" value="1"/>
</dbReference>
<keyword evidence="7" id="KW-0732">Signal</keyword>
<dbReference type="Gene3D" id="3.40.50.720">
    <property type="entry name" value="NAD(P)-binding Rossmann-like Domain"/>
    <property type="match status" value="1"/>
</dbReference>
<dbReference type="GeneID" id="63746987"/>
<dbReference type="InterPro" id="IPR013752">
    <property type="entry name" value="KPA_reductase"/>
</dbReference>
<dbReference type="STRING" id="1073089.A0A1L9RHU4"/>
<protein>
    <recommendedName>
        <fullName evidence="2 6">2-dehydropantoate 2-reductase</fullName>
        <ecNumber evidence="2 6">1.1.1.169</ecNumber>
    </recommendedName>
    <alternativeName>
        <fullName evidence="5 6">Ketopantoate reductase</fullName>
    </alternativeName>
</protein>
<evidence type="ECO:0000256" key="1">
    <source>
        <dbReference type="ARBA" id="ARBA00007870"/>
    </source>
</evidence>
<dbReference type="GO" id="GO:0050661">
    <property type="term" value="F:NADP binding"/>
    <property type="evidence" value="ECO:0007669"/>
    <property type="project" value="TreeGrafter"/>
</dbReference>
<organism evidence="10 11">
    <name type="scientific">Aspergillus wentii DTO 134E9</name>
    <dbReference type="NCBI Taxonomy" id="1073089"/>
    <lineage>
        <taxon>Eukaryota</taxon>
        <taxon>Fungi</taxon>
        <taxon>Dikarya</taxon>
        <taxon>Ascomycota</taxon>
        <taxon>Pezizomycotina</taxon>
        <taxon>Eurotiomycetes</taxon>
        <taxon>Eurotiomycetidae</taxon>
        <taxon>Eurotiales</taxon>
        <taxon>Aspergillaceae</taxon>
        <taxon>Aspergillus</taxon>
        <taxon>Aspergillus subgen. Cremei</taxon>
    </lineage>
</organism>
<feature type="signal peptide" evidence="7">
    <location>
        <begin position="1"/>
        <end position="16"/>
    </location>
</feature>
<comment type="function">
    <text evidence="6">Catalyzes the NADPH-dependent reduction of ketopantoate into pantoic acid.</text>
</comment>
<feature type="domain" description="Ketopantoate reductase N-terminal" evidence="8">
    <location>
        <begin position="4"/>
        <end position="176"/>
    </location>
</feature>
<dbReference type="InterPro" id="IPR003710">
    <property type="entry name" value="ApbA"/>
</dbReference>
<comment type="similarity">
    <text evidence="1 6">Belongs to the ketopantoate reductase family.</text>
</comment>
<gene>
    <name evidence="10" type="ORF">ASPWEDRAFT_173828</name>
</gene>
<dbReference type="PANTHER" id="PTHR43765:SF2">
    <property type="entry name" value="2-DEHYDROPANTOATE 2-REDUCTASE"/>
    <property type="match status" value="1"/>
</dbReference>
<name>A0A1L9RHU4_ASPWE</name>
<proteinExistence type="inferred from homology"/>
<dbReference type="InterPro" id="IPR008927">
    <property type="entry name" value="6-PGluconate_DH-like_C_sf"/>
</dbReference>
<feature type="domain" description="Ketopantoate reductase C-terminal" evidence="9">
    <location>
        <begin position="210"/>
        <end position="336"/>
    </location>
</feature>
<dbReference type="GO" id="GO:0015940">
    <property type="term" value="P:pantothenate biosynthetic process"/>
    <property type="evidence" value="ECO:0007669"/>
    <property type="project" value="InterPro"/>
</dbReference>
<dbReference type="SUPFAM" id="SSF48179">
    <property type="entry name" value="6-phosphogluconate dehydrogenase C-terminal domain-like"/>
    <property type="match status" value="1"/>
</dbReference>
<dbReference type="NCBIfam" id="TIGR00745">
    <property type="entry name" value="apbA_panE"/>
    <property type="match status" value="1"/>
</dbReference>
<dbReference type="SUPFAM" id="SSF51735">
    <property type="entry name" value="NAD(P)-binding Rossmann-fold domains"/>
    <property type="match status" value="1"/>
</dbReference>
<evidence type="ECO:0000313" key="10">
    <source>
        <dbReference type="EMBL" id="OJJ34413.1"/>
    </source>
</evidence>
<dbReference type="InterPro" id="IPR013328">
    <property type="entry name" value="6PGD_dom2"/>
</dbReference>
<keyword evidence="11" id="KW-1185">Reference proteome</keyword>
<keyword evidence="4 6" id="KW-0560">Oxidoreductase</keyword>
<dbReference type="Proteomes" id="UP000184383">
    <property type="component" value="Unassembled WGS sequence"/>
</dbReference>
<dbReference type="EC" id="1.1.1.169" evidence="2 6"/>
<evidence type="ECO:0000259" key="8">
    <source>
        <dbReference type="Pfam" id="PF02558"/>
    </source>
</evidence>
<sequence length="344" mass="38832">MTRIHILGLGSIGTFAAHCLSQLPNAPARTLLFHRASLLDAYKANKERITLQTTDGERIAYTGYDVEVYKQNKWFHNDNGSETPTTETIKNLIVSVKATQTVSALEPLKHRLTPKSTILFLQNGCGMIDEVNGALFPDPAKRPKYIVGVISHGVTLNRPFDITHTGFAATSLGLVPGVYSSRKDGQEEYMLENLPLSSRLNAKAYAYTEVLQIQLEKLAVNAFCNPVCAIHDAKNGFLFTLPELRRRILSEISAVVLALPELKHDEERVKERFGVDRLEETVNGILRRTAETTCSMVWDLRGKRETEVRFINGYWVKRGRELGMEMQVNRELVEEVERRSVYLL</sequence>
<reference evidence="11" key="1">
    <citation type="journal article" date="2017" name="Genome Biol.">
        <title>Comparative genomics reveals high biological diversity and specific adaptations in the industrially and medically important fungal genus Aspergillus.</title>
        <authorList>
            <person name="de Vries R.P."/>
            <person name="Riley R."/>
            <person name="Wiebenga A."/>
            <person name="Aguilar-Osorio G."/>
            <person name="Amillis S."/>
            <person name="Uchima C.A."/>
            <person name="Anderluh G."/>
            <person name="Asadollahi M."/>
            <person name="Askin M."/>
            <person name="Barry K."/>
            <person name="Battaglia E."/>
            <person name="Bayram O."/>
            <person name="Benocci T."/>
            <person name="Braus-Stromeyer S.A."/>
            <person name="Caldana C."/>
            <person name="Canovas D."/>
            <person name="Cerqueira G.C."/>
            <person name="Chen F."/>
            <person name="Chen W."/>
            <person name="Choi C."/>
            <person name="Clum A."/>
            <person name="Dos Santos R.A."/>
            <person name="Damasio A.R."/>
            <person name="Diallinas G."/>
            <person name="Emri T."/>
            <person name="Fekete E."/>
            <person name="Flipphi M."/>
            <person name="Freyberg S."/>
            <person name="Gallo A."/>
            <person name="Gournas C."/>
            <person name="Habgood R."/>
            <person name="Hainaut M."/>
            <person name="Harispe M.L."/>
            <person name="Henrissat B."/>
            <person name="Hilden K.S."/>
            <person name="Hope R."/>
            <person name="Hossain A."/>
            <person name="Karabika E."/>
            <person name="Karaffa L."/>
            <person name="Karanyi Z."/>
            <person name="Krasevec N."/>
            <person name="Kuo A."/>
            <person name="Kusch H."/>
            <person name="LaButti K."/>
            <person name="Lagendijk E.L."/>
            <person name="Lapidus A."/>
            <person name="Levasseur A."/>
            <person name="Lindquist E."/>
            <person name="Lipzen A."/>
            <person name="Logrieco A.F."/>
            <person name="MacCabe A."/>
            <person name="Maekelae M.R."/>
            <person name="Malavazi I."/>
            <person name="Melin P."/>
            <person name="Meyer V."/>
            <person name="Mielnichuk N."/>
            <person name="Miskei M."/>
            <person name="Molnar A.P."/>
            <person name="Mule G."/>
            <person name="Ngan C.Y."/>
            <person name="Orejas M."/>
            <person name="Orosz E."/>
            <person name="Ouedraogo J.P."/>
            <person name="Overkamp K.M."/>
            <person name="Park H.-S."/>
            <person name="Perrone G."/>
            <person name="Piumi F."/>
            <person name="Punt P.J."/>
            <person name="Ram A.F."/>
            <person name="Ramon A."/>
            <person name="Rauscher S."/>
            <person name="Record E."/>
            <person name="Riano-Pachon D.M."/>
            <person name="Robert V."/>
            <person name="Roehrig J."/>
            <person name="Ruller R."/>
            <person name="Salamov A."/>
            <person name="Salih N.S."/>
            <person name="Samson R.A."/>
            <person name="Sandor E."/>
            <person name="Sanguinetti M."/>
            <person name="Schuetze T."/>
            <person name="Sepcic K."/>
            <person name="Shelest E."/>
            <person name="Sherlock G."/>
            <person name="Sophianopoulou V."/>
            <person name="Squina F.M."/>
            <person name="Sun H."/>
            <person name="Susca A."/>
            <person name="Todd R.B."/>
            <person name="Tsang A."/>
            <person name="Unkles S.E."/>
            <person name="van de Wiele N."/>
            <person name="van Rossen-Uffink D."/>
            <person name="Oliveira J.V."/>
            <person name="Vesth T.C."/>
            <person name="Visser J."/>
            <person name="Yu J.-H."/>
            <person name="Zhou M."/>
            <person name="Andersen M.R."/>
            <person name="Archer D.B."/>
            <person name="Baker S.E."/>
            <person name="Benoit I."/>
            <person name="Brakhage A.A."/>
            <person name="Braus G.H."/>
            <person name="Fischer R."/>
            <person name="Frisvad J.C."/>
            <person name="Goldman G.H."/>
            <person name="Houbraken J."/>
            <person name="Oakley B."/>
            <person name="Pocsi I."/>
            <person name="Scazzocchio C."/>
            <person name="Seiboth B."/>
            <person name="vanKuyk P.A."/>
            <person name="Wortman J."/>
            <person name="Dyer P.S."/>
            <person name="Grigoriev I.V."/>
        </authorList>
    </citation>
    <scope>NUCLEOTIDE SEQUENCE [LARGE SCALE GENOMIC DNA]</scope>
    <source>
        <strain evidence="11">DTO 134E9</strain>
    </source>
</reference>
<dbReference type="Pfam" id="PF02558">
    <property type="entry name" value="ApbA"/>
    <property type="match status" value="1"/>
</dbReference>
<dbReference type="InterPro" id="IPR013332">
    <property type="entry name" value="KPR_N"/>
</dbReference>
<dbReference type="PANTHER" id="PTHR43765">
    <property type="entry name" value="2-DEHYDROPANTOATE 2-REDUCTASE-RELATED"/>
    <property type="match status" value="1"/>
</dbReference>
<comment type="catalytic activity">
    <reaction evidence="6">
        <text>(R)-pantoate + NADP(+) = 2-dehydropantoate + NADPH + H(+)</text>
        <dbReference type="Rhea" id="RHEA:16233"/>
        <dbReference type="ChEBI" id="CHEBI:11561"/>
        <dbReference type="ChEBI" id="CHEBI:15378"/>
        <dbReference type="ChEBI" id="CHEBI:15980"/>
        <dbReference type="ChEBI" id="CHEBI:57783"/>
        <dbReference type="ChEBI" id="CHEBI:58349"/>
        <dbReference type="EC" id="1.1.1.169"/>
    </reaction>
</comment>
<dbReference type="InterPro" id="IPR036291">
    <property type="entry name" value="NAD(P)-bd_dom_sf"/>
</dbReference>
<evidence type="ECO:0000256" key="3">
    <source>
        <dbReference type="ARBA" id="ARBA00022857"/>
    </source>
</evidence>